<dbReference type="InterPro" id="IPR042150">
    <property type="entry name" value="MmRce1-like"/>
</dbReference>
<feature type="transmembrane region" description="Helical" evidence="1">
    <location>
        <begin position="203"/>
        <end position="222"/>
    </location>
</feature>
<sequence>MVLTERGTARGVVAPTAVFTAVAFVAAGALGVAQAATPIPAVVIQLTQFGPALGVLVVAVLWPGLARTVLSGAVGRGRVGATGPLLLATAVLILVLGAGAYGLLTGDVRFTAPGALSSPFALIVVAQFIGACAEEIGWRCLLQPLLRRRLGPLATSITVGVLWGVWHVPVFGQSPAYAGAFLLATVSMSVVMGLALERVRAHRLLLSGGFHTLINLGLLLLMDEESGAVAPITAFGVSCLVAALIWVWRAPARIHLR</sequence>
<keyword evidence="1" id="KW-0472">Membrane</keyword>
<dbReference type="RefSeq" id="WP_189648456.1">
    <property type="nucleotide sequence ID" value="NZ_BMRC01000007.1"/>
</dbReference>
<feature type="transmembrane region" description="Helical" evidence="1">
    <location>
        <begin position="150"/>
        <end position="170"/>
    </location>
</feature>
<gene>
    <name evidence="3" type="ORF">ACFFV7_43770</name>
</gene>
<dbReference type="PANTHER" id="PTHR35797">
    <property type="entry name" value="PROTEASE-RELATED"/>
    <property type="match status" value="1"/>
</dbReference>
<dbReference type="Proteomes" id="UP001589647">
    <property type="component" value="Unassembled WGS sequence"/>
</dbReference>
<accession>A0ABV5IUB7</accession>
<name>A0ABV5IUB7_9ACTN</name>
<comment type="caution">
    <text evidence="3">The sequence shown here is derived from an EMBL/GenBank/DDBJ whole genome shotgun (WGS) entry which is preliminary data.</text>
</comment>
<keyword evidence="1" id="KW-1133">Transmembrane helix</keyword>
<dbReference type="Pfam" id="PF02517">
    <property type="entry name" value="Rce1-like"/>
    <property type="match status" value="1"/>
</dbReference>
<organism evidence="3 4">
    <name type="scientific">Nonomuraea spiralis</name>
    <dbReference type="NCBI Taxonomy" id="46182"/>
    <lineage>
        <taxon>Bacteria</taxon>
        <taxon>Bacillati</taxon>
        <taxon>Actinomycetota</taxon>
        <taxon>Actinomycetes</taxon>
        <taxon>Streptosporangiales</taxon>
        <taxon>Streptosporangiaceae</taxon>
        <taxon>Nonomuraea</taxon>
    </lineage>
</organism>
<feature type="transmembrane region" description="Helical" evidence="1">
    <location>
        <begin position="12"/>
        <end position="36"/>
    </location>
</feature>
<dbReference type="EMBL" id="JBHMEI010000067">
    <property type="protein sequence ID" value="MFB9208163.1"/>
    <property type="molecule type" value="Genomic_DNA"/>
</dbReference>
<feature type="transmembrane region" description="Helical" evidence="1">
    <location>
        <begin position="116"/>
        <end position="138"/>
    </location>
</feature>
<feature type="domain" description="CAAX prenyl protease 2/Lysostaphin resistance protein A-like" evidence="2">
    <location>
        <begin position="118"/>
        <end position="216"/>
    </location>
</feature>
<evidence type="ECO:0000259" key="2">
    <source>
        <dbReference type="Pfam" id="PF02517"/>
    </source>
</evidence>
<dbReference type="PANTHER" id="PTHR35797:SF1">
    <property type="entry name" value="PROTEASE"/>
    <property type="match status" value="1"/>
</dbReference>
<dbReference type="InterPro" id="IPR003675">
    <property type="entry name" value="Rce1/LyrA-like_dom"/>
</dbReference>
<protein>
    <submittedName>
        <fullName evidence="3">Type II CAAX prenyl endopeptidase Rce1 family protein</fullName>
    </submittedName>
</protein>
<feature type="transmembrane region" description="Helical" evidence="1">
    <location>
        <begin position="85"/>
        <end position="104"/>
    </location>
</feature>
<feature type="transmembrane region" description="Helical" evidence="1">
    <location>
        <begin position="228"/>
        <end position="248"/>
    </location>
</feature>
<keyword evidence="1" id="KW-0812">Transmembrane</keyword>
<proteinExistence type="predicted"/>
<evidence type="ECO:0000313" key="3">
    <source>
        <dbReference type="EMBL" id="MFB9208163.1"/>
    </source>
</evidence>
<evidence type="ECO:0000256" key="1">
    <source>
        <dbReference type="SAM" id="Phobius"/>
    </source>
</evidence>
<feature type="transmembrane region" description="Helical" evidence="1">
    <location>
        <begin position="42"/>
        <end position="65"/>
    </location>
</feature>
<keyword evidence="4" id="KW-1185">Reference proteome</keyword>
<reference evidence="3 4" key="1">
    <citation type="submission" date="2024-09" db="EMBL/GenBank/DDBJ databases">
        <authorList>
            <person name="Sun Q."/>
            <person name="Mori K."/>
        </authorList>
    </citation>
    <scope>NUCLEOTIDE SEQUENCE [LARGE SCALE GENOMIC DNA]</scope>
    <source>
        <strain evidence="3 4">CCM 3426</strain>
    </source>
</reference>
<evidence type="ECO:0000313" key="4">
    <source>
        <dbReference type="Proteomes" id="UP001589647"/>
    </source>
</evidence>
<feature type="transmembrane region" description="Helical" evidence="1">
    <location>
        <begin position="176"/>
        <end position="196"/>
    </location>
</feature>